<dbReference type="EC" id="4.1.2.4" evidence="3 7"/>
<evidence type="ECO:0000313" key="8">
    <source>
        <dbReference type="EMBL" id="PKQ63529.1"/>
    </source>
</evidence>
<dbReference type="InterPro" id="IPR013785">
    <property type="entry name" value="Aldolase_TIM"/>
</dbReference>
<dbReference type="Pfam" id="PF01791">
    <property type="entry name" value="DeoC"/>
    <property type="match status" value="1"/>
</dbReference>
<evidence type="ECO:0000313" key="9">
    <source>
        <dbReference type="Proteomes" id="UP000233535"/>
    </source>
</evidence>
<keyword evidence="4" id="KW-0456">Lyase</keyword>
<comment type="pathway">
    <text evidence="1">Carbohydrate degradation; 2-deoxy-D-ribose 1-phosphate degradation; D-glyceraldehyde 3-phosphate and acetaldehyde from 2-deoxy-alpha-D-ribose 1-phosphate: step 2/2.</text>
</comment>
<gene>
    <name evidence="8" type="ORF">BZG02_09145</name>
</gene>
<evidence type="ECO:0000256" key="2">
    <source>
        <dbReference type="ARBA" id="ARBA00009473"/>
    </source>
</evidence>
<comment type="similarity">
    <text evidence="2">Belongs to the DeoC/FbaB aldolase family. DeoC type 2 subfamily.</text>
</comment>
<evidence type="ECO:0000256" key="3">
    <source>
        <dbReference type="ARBA" id="ARBA00012515"/>
    </source>
</evidence>
<dbReference type="SMART" id="SM01133">
    <property type="entry name" value="DeoC"/>
    <property type="match status" value="1"/>
</dbReference>
<proteinExistence type="inferred from homology"/>
<dbReference type="GO" id="GO:0016052">
    <property type="term" value="P:carbohydrate catabolic process"/>
    <property type="evidence" value="ECO:0007669"/>
    <property type="project" value="TreeGrafter"/>
</dbReference>
<dbReference type="GO" id="GO:0009264">
    <property type="term" value="P:deoxyribonucleotide catabolic process"/>
    <property type="evidence" value="ECO:0007669"/>
    <property type="project" value="UniProtKB-UniRule"/>
</dbReference>
<dbReference type="AlphaFoldDB" id="A0A2N3HZP0"/>
<comment type="catalytic activity">
    <reaction evidence="6">
        <text>2-deoxy-D-ribose 5-phosphate = D-glyceraldehyde 3-phosphate + acetaldehyde</text>
        <dbReference type="Rhea" id="RHEA:12821"/>
        <dbReference type="ChEBI" id="CHEBI:15343"/>
        <dbReference type="ChEBI" id="CHEBI:59776"/>
        <dbReference type="ChEBI" id="CHEBI:62877"/>
        <dbReference type="EC" id="4.1.2.4"/>
    </reaction>
</comment>
<sequence>MKRNILEILKSYNLELNDQEVSNQVKQILASDFDSLYTVENLKKNFSLIDLTTLNSTDTHARAKSFAENVNNFQNDFDMPNVAAICVYPYQVPTLNENLKAEGVNIASVAGVFPSSQSFIEVKALECKMAVEKGADEVDIVISIGAFLEGNYQTVYDEIVSQKEACGKGHLKVILETGELKTATNIRTASILAMEAGADFIKTSTGKVPVNATLEAAYIMTQAIKEYFDKTGKMVGFKPAGGISVGKDAIEFFAISRKNLGEKWLNNKYLRIGASSLANKLLSEIHFMETGEQKEIKYF</sequence>
<keyword evidence="5" id="KW-0704">Schiff base</keyword>
<dbReference type="GO" id="GO:0004139">
    <property type="term" value="F:deoxyribose-phosphate aldolase activity"/>
    <property type="evidence" value="ECO:0007669"/>
    <property type="project" value="UniProtKB-UniRule"/>
</dbReference>
<dbReference type="InterPro" id="IPR011343">
    <property type="entry name" value="DeoC"/>
</dbReference>
<organism evidence="8 9">
    <name type="scientific">Labilibaculum filiforme</name>
    <dbReference type="NCBI Taxonomy" id="1940526"/>
    <lineage>
        <taxon>Bacteria</taxon>
        <taxon>Pseudomonadati</taxon>
        <taxon>Bacteroidota</taxon>
        <taxon>Bacteroidia</taxon>
        <taxon>Marinilabiliales</taxon>
        <taxon>Marinifilaceae</taxon>
        <taxon>Labilibaculum</taxon>
    </lineage>
</organism>
<evidence type="ECO:0000256" key="7">
    <source>
        <dbReference type="NCBIfam" id="TIGR00126"/>
    </source>
</evidence>
<dbReference type="OrthoDB" id="9778711at2"/>
<protein>
    <recommendedName>
        <fullName evidence="3 7">Deoxyribose-phosphate aldolase</fullName>
        <ecNumber evidence="3 7">4.1.2.4</ecNumber>
    </recommendedName>
</protein>
<keyword evidence="9" id="KW-1185">Reference proteome</keyword>
<dbReference type="NCBIfam" id="TIGR00126">
    <property type="entry name" value="deoC"/>
    <property type="match status" value="1"/>
</dbReference>
<evidence type="ECO:0000256" key="5">
    <source>
        <dbReference type="ARBA" id="ARBA00023270"/>
    </source>
</evidence>
<dbReference type="PANTHER" id="PTHR10889:SF3">
    <property type="entry name" value="DEOXYRIBOSE-PHOSPHATE ALDOLASE"/>
    <property type="match status" value="1"/>
</dbReference>
<reference evidence="8 9" key="1">
    <citation type="journal article" date="2017" name="Front. Microbiol.">
        <title>Labilibaculum manganireducens gen. nov., sp. nov. and Labilibaculum filiforme sp. nov., Novel Bacteroidetes Isolated from Subsurface Sediments of the Baltic Sea.</title>
        <authorList>
            <person name="Vandieken V."/>
            <person name="Marshall I.P."/>
            <person name="Niemann H."/>
            <person name="Engelen B."/>
            <person name="Cypionka H."/>
        </authorList>
    </citation>
    <scope>NUCLEOTIDE SEQUENCE [LARGE SCALE GENOMIC DNA]</scope>
    <source>
        <strain evidence="8 9">59.16B</strain>
    </source>
</reference>
<dbReference type="CDD" id="cd00959">
    <property type="entry name" value="DeoC"/>
    <property type="match status" value="1"/>
</dbReference>
<evidence type="ECO:0000256" key="4">
    <source>
        <dbReference type="ARBA" id="ARBA00023239"/>
    </source>
</evidence>
<dbReference type="EMBL" id="MVDD01000005">
    <property type="protein sequence ID" value="PKQ63529.1"/>
    <property type="molecule type" value="Genomic_DNA"/>
</dbReference>
<dbReference type="SUPFAM" id="SSF51569">
    <property type="entry name" value="Aldolase"/>
    <property type="match status" value="1"/>
</dbReference>
<evidence type="ECO:0000256" key="6">
    <source>
        <dbReference type="ARBA" id="ARBA00048791"/>
    </source>
</evidence>
<dbReference type="GO" id="GO:0005737">
    <property type="term" value="C:cytoplasm"/>
    <property type="evidence" value="ECO:0007669"/>
    <property type="project" value="InterPro"/>
</dbReference>
<evidence type="ECO:0000256" key="1">
    <source>
        <dbReference type="ARBA" id="ARBA00004816"/>
    </source>
</evidence>
<dbReference type="RefSeq" id="WP_101261120.1">
    <property type="nucleotide sequence ID" value="NZ_MVDD01000005.1"/>
</dbReference>
<dbReference type="PIRSF" id="PIRSF001357">
    <property type="entry name" value="DeoC"/>
    <property type="match status" value="1"/>
</dbReference>
<dbReference type="InterPro" id="IPR002915">
    <property type="entry name" value="DeoC/FbaB/LacD_aldolase"/>
</dbReference>
<comment type="caution">
    <text evidence="8">The sequence shown here is derived from an EMBL/GenBank/DDBJ whole genome shotgun (WGS) entry which is preliminary data.</text>
</comment>
<dbReference type="Proteomes" id="UP000233535">
    <property type="component" value="Unassembled WGS sequence"/>
</dbReference>
<dbReference type="PANTHER" id="PTHR10889">
    <property type="entry name" value="DEOXYRIBOSE-PHOSPHATE ALDOLASE"/>
    <property type="match status" value="1"/>
</dbReference>
<name>A0A2N3HZP0_9BACT</name>
<dbReference type="Gene3D" id="3.20.20.70">
    <property type="entry name" value="Aldolase class I"/>
    <property type="match status" value="1"/>
</dbReference>
<accession>A0A2N3HZP0</accession>